<sequence>MDVPFKNYELIMAMILIIAVIFMVVAFVKITIEHEEHKDDNA</sequence>
<keyword evidence="1" id="KW-0472">Membrane</keyword>
<organism evidence="2 3">
    <name type="scientific">Nitratiruptor tergarcus DSM 16512</name>
    <dbReference type="NCBI Taxonomy" id="1069081"/>
    <lineage>
        <taxon>Bacteria</taxon>
        <taxon>Pseudomonadati</taxon>
        <taxon>Campylobacterota</taxon>
        <taxon>Epsilonproteobacteria</taxon>
        <taxon>Nautiliales</taxon>
        <taxon>Nitratiruptoraceae</taxon>
        <taxon>Nitratiruptor</taxon>
    </lineage>
</organism>
<dbReference type="Proteomes" id="UP000192602">
    <property type="component" value="Unassembled WGS sequence"/>
</dbReference>
<keyword evidence="1" id="KW-1133">Transmembrane helix</keyword>
<keyword evidence="1" id="KW-0812">Transmembrane</keyword>
<accession>A0A1W1WRT5</accession>
<keyword evidence="3" id="KW-1185">Reference proteome</keyword>
<feature type="transmembrane region" description="Helical" evidence="1">
    <location>
        <begin position="12"/>
        <end position="32"/>
    </location>
</feature>
<dbReference type="AlphaFoldDB" id="A0A1W1WRT5"/>
<dbReference type="EMBL" id="FWWZ01000001">
    <property type="protein sequence ID" value="SMC08720.1"/>
    <property type="molecule type" value="Genomic_DNA"/>
</dbReference>
<protein>
    <submittedName>
        <fullName evidence="2">Uncharacterized protein</fullName>
    </submittedName>
</protein>
<reference evidence="3" key="1">
    <citation type="submission" date="2017-04" db="EMBL/GenBank/DDBJ databases">
        <authorList>
            <person name="Varghese N."/>
            <person name="Submissions S."/>
        </authorList>
    </citation>
    <scope>NUCLEOTIDE SEQUENCE [LARGE SCALE GENOMIC DNA]</scope>
    <source>
        <strain evidence="3">DSM 16512</strain>
    </source>
</reference>
<evidence type="ECO:0000313" key="2">
    <source>
        <dbReference type="EMBL" id="SMC08720.1"/>
    </source>
</evidence>
<dbReference type="RefSeq" id="WP_255322335.1">
    <property type="nucleotide sequence ID" value="NZ_AP026671.1"/>
</dbReference>
<evidence type="ECO:0000313" key="3">
    <source>
        <dbReference type="Proteomes" id="UP000192602"/>
    </source>
</evidence>
<gene>
    <name evidence="2" type="ORF">SAMN05660197_0486</name>
</gene>
<evidence type="ECO:0000256" key="1">
    <source>
        <dbReference type="SAM" id="Phobius"/>
    </source>
</evidence>
<dbReference type="STRING" id="1069081.SAMN05660197_0486"/>
<proteinExistence type="predicted"/>
<name>A0A1W1WRT5_9BACT</name>